<dbReference type="EMBL" id="FOXC01000011">
    <property type="protein sequence ID" value="SFP26507.1"/>
    <property type="molecule type" value="Genomic_DNA"/>
</dbReference>
<reference evidence="3 4" key="1">
    <citation type="submission" date="2016-10" db="EMBL/GenBank/DDBJ databases">
        <authorList>
            <person name="de Groot N.N."/>
        </authorList>
    </citation>
    <scope>NUCLEOTIDE SEQUENCE [LARGE SCALE GENOMIC DNA]</scope>
    <source>
        <strain evidence="3 4">DSM 17073</strain>
    </source>
</reference>
<accession>A0A1I5NXN8</accession>
<evidence type="ECO:0000313" key="3">
    <source>
        <dbReference type="EMBL" id="SFP26507.1"/>
    </source>
</evidence>
<keyword evidence="1" id="KW-1133">Transmembrane helix</keyword>
<gene>
    <name evidence="2" type="ORF">HHA03_10290</name>
    <name evidence="3" type="ORF">SAMN05421839_11177</name>
</gene>
<evidence type="ECO:0000313" key="4">
    <source>
        <dbReference type="Proteomes" id="UP000242243"/>
    </source>
</evidence>
<name>A0A1I5NXN8_9BACI</name>
<dbReference type="Proteomes" id="UP000242243">
    <property type="component" value="Unassembled WGS sequence"/>
</dbReference>
<evidence type="ECO:0000256" key="1">
    <source>
        <dbReference type="SAM" id="Phobius"/>
    </source>
</evidence>
<keyword evidence="5" id="KW-1185">Reference proteome</keyword>
<proteinExistence type="predicted"/>
<dbReference type="EMBL" id="BJWI01000010">
    <property type="protein sequence ID" value="GEM01497.1"/>
    <property type="molecule type" value="Genomic_DNA"/>
</dbReference>
<reference evidence="2 5" key="2">
    <citation type="submission" date="2019-07" db="EMBL/GenBank/DDBJ databases">
        <title>Whole genome shotgun sequence of Halolactibacillus halophilus NBRC 100868.</title>
        <authorList>
            <person name="Hosoyama A."/>
            <person name="Uohara A."/>
            <person name="Ohji S."/>
            <person name="Ichikawa N."/>
        </authorList>
    </citation>
    <scope>NUCLEOTIDE SEQUENCE [LARGE SCALE GENOMIC DNA]</scope>
    <source>
        <strain evidence="2 5">NBRC 100868</strain>
    </source>
</reference>
<keyword evidence="1" id="KW-0472">Membrane</keyword>
<evidence type="ECO:0000313" key="2">
    <source>
        <dbReference type="EMBL" id="GEM01497.1"/>
    </source>
</evidence>
<sequence>MYSWLNIGSLLFGLVAWILPITILVKPDKFKSKHQVLISVASISSCVISLYFQMLYNNYLVRIEDWSALMDTSSLVVRLSFLLALGTIVLNITTTAVYNKKLKEL</sequence>
<dbReference type="OrthoDB" id="1758157at2"/>
<feature type="transmembrane region" description="Helical" evidence="1">
    <location>
        <begin position="37"/>
        <end position="56"/>
    </location>
</feature>
<dbReference type="STRING" id="306540.SAMN05421839_11177"/>
<protein>
    <submittedName>
        <fullName evidence="3">Cytochrome c oxidase subunit 4</fullName>
    </submittedName>
</protein>
<dbReference type="AlphaFoldDB" id="A0A1I5NXN8"/>
<feature type="transmembrane region" description="Helical" evidence="1">
    <location>
        <begin position="76"/>
        <end position="98"/>
    </location>
</feature>
<feature type="transmembrane region" description="Helical" evidence="1">
    <location>
        <begin position="6"/>
        <end position="25"/>
    </location>
</feature>
<dbReference type="RefSeq" id="WP_089831351.1">
    <property type="nucleotide sequence ID" value="NZ_BJWI01000010.1"/>
</dbReference>
<evidence type="ECO:0000313" key="5">
    <source>
        <dbReference type="Proteomes" id="UP000321547"/>
    </source>
</evidence>
<organism evidence="3 4">
    <name type="scientific">Halolactibacillus halophilus</name>
    <dbReference type="NCBI Taxonomy" id="306540"/>
    <lineage>
        <taxon>Bacteria</taxon>
        <taxon>Bacillati</taxon>
        <taxon>Bacillota</taxon>
        <taxon>Bacilli</taxon>
        <taxon>Bacillales</taxon>
        <taxon>Bacillaceae</taxon>
        <taxon>Halolactibacillus</taxon>
    </lineage>
</organism>
<keyword evidence="1" id="KW-0812">Transmembrane</keyword>
<dbReference type="Proteomes" id="UP000321547">
    <property type="component" value="Unassembled WGS sequence"/>
</dbReference>